<accession>A0A0G1AGP3</accession>
<evidence type="ECO:0000313" key="9">
    <source>
        <dbReference type="EMBL" id="KKS33271.1"/>
    </source>
</evidence>
<keyword evidence="3" id="KW-0694">RNA-binding</keyword>
<dbReference type="PANTHER" id="PTHR11229">
    <property type="entry name" value="50S RIBOSOMAL PROTEIN L3"/>
    <property type="match status" value="1"/>
</dbReference>
<feature type="compositionally biased region" description="Low complexity" evidence="8">
    <location>
        <begin position="122"/>
        <end position="132"/>
    </location>
</feature>
<dbReference type="PATRIC" id="fig|1618356.3.peg.104"/>
<dbReference type="AlphaFoldDB" id="A0A0G1AGP3"/>
<dbReference type="GO" id="GO:0006412">
    <property type="term" value="P:translation"/>
    <property type="evidence" value="ECO:0007669"/>
    <property type="project" value="InterPro"/>
</dbReference>
<evidence type="ECO:0000256" key="2">
    <source>
        <dbReference type="ARBA" id="ARBA00022730"/>
    </source>
</evidence>
<evidence type="ECO:0000256" key="7">
    <source>
        <dbReference type="ARBA" id="ARBA00035457"/>
    </source>
</evidence>
<sequence>MLNTIFAKKLGMEQRFATDGKRLGVTLLSVFPLSVSGFKTIEKHGYTAAILKYGTSLHEVRGDFTGVEIGSEIKPGEFLKSGDKVSVTGISKGKGFAGVVKKYHFSGGPRTHGQSNRERSRGSSGSGTTPGRVYKGKRMAGRMGGETITEKRIKVVDYNEENKSLVLNGSIPGFKRGIVRITKK</sequence>
<dbReference type="InterPro" id="IPR000597">
    <property type="entry name" value="Ribosomal_uL3"/>
</dbReference>
<keyword evidence="5" id="KW-0687">Ribonucleoprotein</keyword>
<keyword evidence="2" id="KW-0699">rRNA-binding</keyword>
<comment type="similarity">
    <text evidence="1">Belongs to the universal ribosomal protein uL3 family.</text>
</comment>
<keyword evidence="4 9" id="KW-0689">Ribosomal protein</keyword>
<dbReference type="FunFam" id="2.40.30.10:FF:000004">
    <property type="entry name" value="50S ribosomal protein L3"/>
    <property type="match status" value="1"/>
</dbReference>
<dbReference type="Pfam" id="PF00297">
    <property type="entry name" value="Ribosomal_L3"/>
    <property type="match status" value="1"/>
</dbReference>
<evidence type="ECO:0000256" key="4">
    <source>
        <dbReference type="ARBA" id="ARBA00022980"/>
    </source>
</evidence>
<dbReference type="Gene3D" id="2.40.30.10">
    <property type="entry name" value="Translation factors"/>
    <property type="match status" value="1"/>
</dbReference>
<gene>
    <name evidence="9" type="ORF">UU93_C0001G0102</name>
</gene>
<evidence type="ECO:0000256" key="5">
    <source>
        <dbReference type="ARBA" id="ARBA00023274"/>
    </source>
</evidence>
<comment type="caution">
    <text evidence="9">The sequence shown here is derived from an EMBL/GenBank/DDBJ whole genome shotgun (WGS) entry which is preliminary data.</text>
</comment>
<dbReference type="Proteomes" id="UP000034160">
    <property type="component" value="Unassembled WGS sequence"/>
</dbReference>
<dbReference type="GO" id="GO:0022625">
    <property type="term" value="C:cytosolic large ribosomal subunit"/>
    <property type="evidence" value="ECO:0007669"/>
    <property type="project" value="TreeGrafter"/>
</dbReference>
<dbReference type="InterPro" id="IPR009000">
    <property type="entry name" value="Transl_B-barrel_sf"/>
</dbReference>
<dbReference type="STRING" id="1618356.UU93_C0001G0102"/>
<evidence type="ECO:0000256" key="8">
    <source>
        <dbReference type="SAM" id="MobiDB-lite"/>
    </source>
</evidence>
<organism evidence="9 10">
    <name type="scientific">Candidatus Amesbacteria bacterium GW2011_GWA2_42_12</name>
    <dbReference type="NCBI Taxonomy" id="1618356"/>
    <lineage>
        <taxon>Bacteria</taxon>
        <taxon>Candidatus Amesiibacteriota</taxon>
    </lineage>
</organism>
<feature type="region of interest" description="Disordered" evidence="8">
    <location>
        <begin position="105"/>
        <end position="142"/>
    </location>
</feature>
<evidence type="ECO:0000256" key="1">
    <source>
        <dbReference type="ARBA" id="ARBA00006540"/>
    </source>
</evidence>
<dbReference type="GO" id="GO:0019843">
    <property type="term" value="F:rRNA binding"/>
    <property type="evidence" value="ECO:0007669"/>
    <property type="project" value="UniProtKB-KW"/>
</dbReference>
<protein>
    <recommendedName>
        <fullName evidence="6">Large ribosomal subunit protein uL3</fullName>
    </recommendedName>
    <alternativeName>
        <fullName evidence="7">50S ribosomal protein L3</fullName>
    </alternativeName>
</protein>
<proteinExistence type="inferred from homology"/>
<dbReference type="InterPro" id="IPR019927">
    <property type="entry name" value="Ribosomal_uL3_bac/org-type"/>
</dbReference>
<dbReference type="SUPFAM" id="SSF50447">
    <property type="entry name" value="Translation proteins"/>
    <property type="match status" value="1"/>
</dbReference>
<evidence type="ECO:0000256" key="6">
    <source>
        <dbReference type="ARBA" id="ARBA00035243"/>
    </source>
</evidence>
<reference evidence="9 10" key="1">
    <citation type="journal article" date="2015" name="Nature">
        <title>rRNA introns, odd ribosomes, and small enigmatic genomes across a large radiation of phyla.</title>
        <authorList>
            <person name="Brown C.T."/>
            <person name="Hug L.A."/>
            <person name="Thomas B.C."/>
            <person name="Sharon I."/>
            <person name="Castelle C.J."/>
            <person name="Singh A."/>
            <person name="Wilkins M.J."/>
            <person name="Williams K.H."/>
            <person name="Banfield J.F."/>
        </authorList>
    </citation>
    <scope>NUCLEOTIDE SEQUENCE [LARGE SCALE GENOMIC DNA]</scope>
</reference>
<evidence type="ECO:0000256" key="3">
    <source>
        <dbReference type="ARBA" id="ARBA00022884"/>
    </source>
</evidence>
<evidence type="ECO:0000313" key="10">
    <source>
        <dbReference type="Proteomes" id="UP000034160"/>
    </source>
</evidence>
<dbReference type="EMBL" id="LCCN01000001">
    <property type="protein sequence ID" value="KKS33271.1"/>
    <property type="molecule type" value="Genomic_DNA"/>
</dbReference>
<dbReference type="PANTHER" id="PTHR11229:SF16">
    <property type="entry name" value="LARGE RIBOSOMAL SUBUNIT PROTEIN UL3C"/>
    <property type="match status" value="1"/>
</dbReference>
<name>A0A0G1AGP3_9BACT</name>
<dbReference type="GO" id="GO:0003735">
    <property type="term" value="F:structural constituent of ribosome"/>
    <property type="evidence" value="ECO:0007669"/>
    <property type="project" value="InterPro"/>
</dbReference>